<dbReference type="EMBL" id="FUYX01000003">
    <property type="protein sequence ID" value="SKB56066.1"/>
    <property type="molecule type" value="Genomic_DNA"/>
</dbReference>
<dbReference type="Pfam" id="PF02541">
    <property type="entry name" value="Ppx-GppA"/>
    <property type="match status" value="1"/>
</dbReference>
<reference evidence="2 3" key="1">
    <citation type="submission" date="2017-02" db="EMBL/GenBank/DDBJ databases">
        <authorList>
            <person name="Peterson S.W."/>
        </authorList>
    </citation>
    <scope>NUCLEOTIDE SEQUENCE [LARGE SCALE GENOMIC DNA]</scope>
    <source>
        <strain evidence="2 3">DSM 9653</strain>
    </source>
</reference>
<dbReference type="Gene3D" id="3.30.420.40">
    <property type="match status" value="1"/>
</dbReference>
<dbReference type="CDD" id="cd24054">
    <property type="entry name" value="ASKHA_NBD_AaPPX-GppA_MtPPX2-like"/>
    <property type="match status" value="1"/>
</dbReference>
<dbReference type="SUPFAM" id="SSF53067">
    <property type="entry name" value="Actin-like ATPase domain"/>
    <property type="match status" value="2"/>
</dbReference>
<dbReference type="PANTHER" id="PTHR30005">
    <property type="entry name" value="EXOPOLYPHOSPHATASE"/>
    <property type="match status" value="1"/>
</dbReference>
<dbReference type="Proteomes" id="UP000190130">
    <property type="component" value="Unassembled WGS sequence"/>
</dbReference>
<dbReference type="Gene3D" id="3.30.420.150">
    <property type="entry name" value="Exopolyphosphatase. Domain 2"/>
    <property type="match status" value="1"/>
</dbReference>
<dbReference type="InterPro" id="IPR003695">
    <property type="entry name" value="Ppx_GppA_N"/>
</dbReference>
<name>A0A1T5C9M8_9HYPH</name>
<dbReference type="InterPro" id="IPR050273">
    <property type="entry name" value="GppA/Ppx_hydrolase"/>
</dbReference>
<proteinExistence type="predicted"/>
<accession>A0A1T5C9M8</accession>
<gene>
    <name evidence="2" type="ORF">SAMN05660750_01231</name>
</gene>
<dbReference type="PANTHER" id="PTHR30005:SF0">
    <property type="entry name" value="RETROGRADE REGULATION PROTEIN 2"/>
    <property type="match status" value="1"/>
</dbReference>
<feature type="domain" description="Ppx/GppA phosphatase N-terminal" evidence="1">
    <location>
        <begin position="132"/>
        <end position="430"/>
    </location>
</feature>
<dbReference type="AlphaFoldDB" id="A0A1T5C9M8"/>
<dbReference type="GO" id="GO:0016462">
    <property type="term" value="F:pyrophosphatase activity"/>
    <property type="evidence" value="ECO:0007669"/>
    <property type="project" value="TreeGrafter"/>
</dbReference>
<dbReference type="InterPro" id="IPR043129">
    <property type="entry name" value="ATPase_NBD"/>
</dbReference>
<evidence type="ECO:0000313" key="3">
    <source>
        <dbReference type="Proteomes" id="UP000190130"/>
    </source>
</evidence>
<sequence>MSRRPRKGAETLAPTGRAGAMVPAWQGSAWHGACAVVSFTAKQLAATCGPVRAMRRTGQGIGKTVAVEDRQQRDATHVAPPHRHNADPQRNGAVVVAVAASAKIRGPAPPAPRPMVTYAALDLGTNNCRLLIARPAQHGFRVVDAFSRIVRLGEGLAASSRLADAAMDRAVEALKICRGKMANRGVTRARLVTTEACRAATNGLEFIRRVAAEAELSLEIIDQRTEAALAVSGCAALTDPAAESVIVFDIGGGSTEIVWLGGRSEARDPAARIREWASLPIGVVTVAERYGGVEVSRELFERMVEDCAQTLEPFVKKAAAARHAKGFHLLGTSGTVTTVAGIHLDLPRYDRREVDGLWMHQRDVGAVIDRLIDMDYAARAANACIGRERADLVLAGCAIFEAIHRAFPSERVRIADRGLREGILLRMMHEDRAWWRRK</sequence>
<organism evidence="2 3">
    <name type="scientific">Bosea thiooxidans</name>
    <dbReference type="NCBI Taxonomy" id="53254"/>
    <lineage>
        <taxon>Bacteria</taxon>
        <taxon>Pseudomonadati</taxon>
        <taxon>Pseudomonadota</taxon>
        <taxon>Alphaproteobacteria</taxon>
        <taxon>Hyphomicrobiales</taxon>
        <taxon>Boseaceae</taxon>
        <taxon>Bosea</taxon>
    </lineage>
</organism>
<protein>
    <submittedName>
        <fullName evidence="2">Exopolyphosphatase / guanosine-5'-triphosphate,3'-diphosphate pyrophosphatase</fullName>
    </submittedName>
</protein>
<evidence type="ECO:0000259" key="1">
    <source>
        <dbReference type="Pfam" id="PF02541"/>
    </source>
</evidence>
<evidence type="ECO:0000313" key="2">
    <source>
        <dbReference type="EMBL" id="SKB56066.1"/>
    </source>
</evidence>